<name>A0A6P1SWQ0_9RHOB</name>
<organism evidence="2 3">
    <name type="scientific">Algicella marina</name>
    <dbReference type="NCBI Taxonomy" id="2683284"/>
    <lineage>
        <taxon>Bacteria</taxon>
        <taxon>Pseudomonadati</taxon>
        <taxon>Pseudomonadota</taxon>
        <taxon>Alphaproteobacteria</taxon>
        <taxon>Rhodobacterales</taxon>
        <taxon>Paracoccaceae</taxon>
        <taxon>Algicella</taxon>
    </lineage>
</organism>
<keyword evidence="1" id="KW-0732">Signal</keyword>
<sequence>MKQIALAAVVSLSLSPALAQETEEPQPFLEKWAEETMKGLMNDIGPELEKMIDELGPELEGLFAELIPRLRDLTEKLGGLAMYELPEVLPNGDIIIRRKQDAPPVTVDPETNEPIEL</sequence>
<proteinExistence type="predicted"/>
<feature type="chain" id="PRO_5027029690" description="AAA+ family ATPase" evidence="1">
    <location>
        <begin position="20"/>
        <end position="117"/>
    </location>
</feature>
<dbReference type="KEGG" id="amaq:GO499_01300"/>
<evidence type="ECO:0000256" key="1">
    <source>
        <dbReference type="SAM" id="SignalP"/>
    </source>
</evidence>
<dbReference type="Proteomes" id="UP000464495">
    <property type="component" value="Chromosome"/>
</dbReference>
<gene>
    <name evidence="2" type="ORF">GO499_01300</name>
</gene>
<evidence type="ECO:0008006" key="4">
    <source>
        <dbReference type="Google" id="ProtNLM"/>
    </source>
</evidence>
<protein>
    <recommendedName>
        <fullName evidence="4">AAA+ family ATPase</fullName>
    </recommendedName>
</protein>
<reference evidence="2 3" key="1">
    <citation type="submission" date="2019-12" db="EMBL/GenBank/DDBJ databases">
        <title>Complete genome sequence of Algicella marina strain 9Alg 56(T) isolated from the red alga Tichocarpus crinitus.</title>
        <authorList>
            <person name="Kim S.-G."/>
            <person name="Nedashkovskaya O.I."/>
        </authorList>
    </citation>
    <scope>NUCLEOTIDE SEQUENCE [LARGE SCALE GENOMIC DNA]</scope>
    <source>
        <strain evidence="2 3">9Alg 56</strain>
    </source>
</reference>
<keyword evidence="3" id="KW-1185">Reference proteome</keyword>
<dbReference type="EMBL" id="CP046620">
    <property type="protein sequence ID" value="QHQ33911.1"/>
    <property type="molecule type" value="Genomic_DNA"/>
</dbReference>
<dbReference type="AlphaFoldDB" id="A0A6P1SWQ0"/>
<evidence type="ECO:0000313" key="3">
    <source>
        <dbReference type="Proteomes" id="UP000464495"/>
    </source>
</evidence>
<feature type="signal peptide" evidence="1">
    <location>
        <begin position="1"/>
        <end position="19"/>
    </location>
</feature>
<dbReference type="RefSeq" id="WP_161860481.1">
    <property type="nucleotide sequence ID" value="NZ_CP046620.1"/>
</dbReference>
<accession>A0A6P1SWQ0</accession>
<evidence type="ECO:0000313" key="2">
    <source>
        <dbReference type="EMBL" id="QHQ33911.1"/>
    </source>
</evidence>